<evidence type="ECO:0000313" key="5">
    <source>
        <dbReference type="Proteomes" id="UP000526501"/>
    </source>
</evidence>
<dbReference type="CDD" id="cd06223">
    <property type="entry name" value="PRTases_typeI"/>
    <property type="match status" value="1"/>
</dbReference>
<evidence type="ECO:0000256" key="2">
    <source>
        <dbReference type="ARBA" id="ARBA00022679"/>
    </source>
</evidence>
<protein>
    <submittedName>
        <fullName evidence="4">Hypoxanthine phosphoribosyltransferase</fullName>
    </submittedName>
</protein>
<evidence type="ECO:0000313" key="4">
    <source>
        <dbReference type="EMBL" id="MBC2607476.1"/>
    </source>
</evidence>
<dbReference type="Proteomes" id="UP000526501">
    <property type="component" value="Unassembled WGS sequence"/>
</dbReference>
<keyword evidence="5" id="KW-1185">Reference proteome</keyword>
<gene>
    <name evidence="4" type="ORF">H5P27_15595</name>
</gene>
<name>A0A7X1E9L5_9BACT</name>
<dbReference type="InterPro" id="IPR029057">
    <property type="entry name" value="PRTase-like"/>
</dbReference>
<reference evidence="4 5" key="1">
    <citation type="submission" date="2020-07" db="EMBL/GenBank/DDBJ databases">
        <authorList>
            <person name="Feng X."/>
        </authorList>
    </citation>
    <scope>NUCLEOTIDE SEQUENCE [LARGE SCALE GENOMIC DNA]</scope>
    <source>
        <strain evidence="4 5">JCM23202</strain>
    </source>
</reference>
<dbReference type="PANTHER" id="PTHR43363">
    <property type="entry name" value="HYPOXANTHINE PHOSPHORIBOSYLTRANSFERASE"/>
    <property type="match status" value="1"/>
</dbReference>
<dbReference type="Pfam" id="PF00156">
    <property type="entry name" value="Pribosyltran"/>
    <property type="match status" value="1"/>
</dbReference>
<organism evidence="4 5">
    <name type="scientific">Pelagicoccus albus</name>
    <dbReference type="NCBI Taxonomy" id="415222"/>
    <lineage>
        <taxon>Bacteria</taxon>
        <taxon>Pseudomonadati</taxon>
        <taxon>Verrucomicrobiota</taxon>
        <taxon>Opitutia</taxon>
        <taxon>Puniceicoccales</taxon>
        <taxon>Pelagicoccaceae</taxon>
        <taxon>Pelagicoccus</taxon>
    </lineage>
</organism>
<dbReference type="SUPFAM" id="SSF53271">
    <property type="entry name" value="PRTase-like"/>
    <property type="match status" value="1"/>
</dbReference>
<accession>A0A7X1E9L5</accession>
<keyword evidence="1 4" id="KW-0328">Glycosyltransferase</keyword>
<evidence type="ECO:0000256" key="1">
    <source>
        <dbReference type="ARBA" id="ARBA00022676"/>
    </source>
</evidence>
<dbReference type="EMBL" id="JACHVC010000013">
    <property type="protein sequence ID" value="MBC2607476.1"/>
    <property type="molecule type" value="Genomic_DNA"/>
</dbReference>
<dbReference type="RefSeq" id="WP_185661363.1">
    <property type="nucleotide sequence ID" value="NZ_CAWPOO010000013.1"/>
</dbReference>
<evidence type="ECO:0000259" key="3">
    <source>
        <dbReference type="Pfam" id="PF00156"/>
    </source>
</evidence>
<dbReference type="AlphaFoldDB" id="A0A7X1E9L5"/>
<keyword evidence="2 4" id="KW-0808">Transferase</keyword>
<sequence>MEKLFLTAEGLLEDSWKLAAKVLQSGFRPTFMIAIWRGGVPIGIAVQEYLSYHGVETDNIAIRTSSYSSGIDEQNREVKVYGMTYLAKKVQHEDSLLIVDDVFDSGRSVEAIISELKTKTRLNMPHDIRVAVPYYKPARNQTDLVPDYYIHETSAWLKYPHSMEGLTKEEIQKDRPKLYEILKDHLPSS</sequence>
<feature type="domain" description="Phosphoribosyltransferase" evidence="3">
    <location>
        <begin position="14"/>
        <end position="148"/>
    </location>
</feature>
<dbReference type="InterPro" id="IPR000836">
    <property type="entry name" value="PRTase_dom"/>
</dbReference>
<dbReference type="Gene3D" id="3.40.50.2020">
    <property type="match status" value="1"/>
</dbReference>
<dbReference type="GO" id="GO:0016757">
    <property type="term" value="F:glycosyltransferase activity"/>
    <property type="evidence" value="ECO:0007669"/>
    <property type="project" value="UniProtKB-KW"/>
</dbReference>
<comment type="caution">
    <text evidence="4">The sequence shown here is derived from an EMBL/GenBank/DDBJ whole genome shotgun (WGS) entry which is preliminary data.</text>
</comment>
<proteinExistence type="predicted"/>
<dbReference type="PANTHER" id="PTHR43363:SF1">
    <property type="entry name" value="HYPOXANTHINE-GUANINE PHOSPHORIBOSYLTRANSFERASE"/>
    <property type="match status" value="1"/>
</dbReference>